<dbReference type="InterPro" id="IPR020094">
    <property type="entry name" value="TruA/RsuA/RluB/E/F_N"/>
</dbReference>
<keyword evidence="2" id="KW-0819">tRNA processing</keyword>
<sequence>MTPRTHLWQLARQWLRPIPIPKALAPMIRRVPGTGGKIAEEMGKGVGGLVEGGAAGRMMDVVRNVGIRITETPLMGMFLRWDEDNRVKKLRSEEGDGEGKEEEEGAKEERKPKRKVAVLIGYCGTGYRGMQLNPPHKSIESDIFEAFIRAGAISRANSNDPKKSSLARCARTDKGVHAAGNVISLKLIIEDPEIVAKINAYLPEQIRIWGIVRTIGSFSCYYQCDSRRYEYLVPSHCFLPPHPTTYLAKLCRETAEQEGDTVGFESRQKEVEGWWDEVNRKTAEMFKDEETYSRALEEEESSDEEDDDGMDKDGKLRRSKSPENDIADQDQEMKTPKSTEEKLAEARIQELRWKIRQFHRSQKRAYRISPERLARVREAFTTYVGTWNFHNYTVQKEHKDASAKRFIKSFEVLDPIIINDTEWLSLRVHGQSFMMHQIRKMVGMAMMTVRTGCSLARIHETLSPRKISIPKAPSLGLLLEAPVFESYNNMATSQHSREPVDFDIHKVAIDKFKEQMIYSTLFAEEEKANVYTGFVHFLDSYRSPLFSYLTSAGMRALEDHKEELEAPRLNLKSRKRKVVQPGPDSEDEDVGSDREAG</sequence>
<dbReference type="PANTHER" id="PTHR11142:SF4">
    <property type="entry name" value="PSEUDOURIDYLATE SYNTHASE 1 HOMOLOG"/>
    <property type="match status" value="1"/>
</dbReference>
<evidence type="ECO:0000259" key="5">
    <source>
        <dbReference type="Pfam" id="PF01416"/>
    </source>
</evidence>
<keyword evidence="3" id="KW-0413">Isomerase</keyword>
<feature type="domain" description="Pseudouridine synthase I TruA alpha/beta" evidence="5">
    <location>
        <begin position="379"/>
        <end position="484"/>
    </location>
</feature>
<dbReference type="Gene3D" id="3.30.70.660">
    <property type="entry name" value="Pseudouridine synthase I, catalytic domain, C-terminal subdomain"/>
    <property type="match status" value="1"/>
</dbReference>
<evidence type="ECO:0000256" key="1">
    <source>
        <dbReference type="ARBA" id="ARBA00009375"/>
    </source>
</evidence>
<dbReference type="CDD" id="cd02568">
    <property type="entry name" value="PseudoU_synth_PUS1_PUS2"/>
    <property type="match status" value="1"/>
</dbReference>
<comment type="caution">
    <text evidence="6">The sequence shown here is derived from an EMBL/GenBank/DDBJ whole genome shotgun (WGS) entry which is preliminary data.</text>
</comment>
<evidence type="ECO:0000256" key="3">
    <source>
        <dbReference type="ARBA" id="ARBA00023235"/>
    </source>
</evidence>
<name>A0ABR3GT22_9PEZI</name>
<dbReference type="EMBL" id="JBBBZM010000016">
    <property type="protein sequence ID" value="KAL0638963.1"/>
    <property type="molecule type" value="Genomic_DNA"/>
</dbReference>
<feature type="compositionally biased region" description="Basic and acidic residues" evidence="4">
    <location>
        <begin position="311"/>
        <end position="323"/>
    </location>
</feature>
<dbReference type="InterPro" id="IPR020095">
    <property type="entry name" value="PsdUridine_synth_TruA_C"/>
</dbReference>
<dbReference type="InterPro" id="IPR001406">
    <property type="entry name" value="PsdUridine_synth_TruA"/>
</dbReference>
<evidence type="ECO:0000256" key="4">
    <source>
        <dbReference type="SAM" id="MobiDB-lite"/>
    </source>
</evidence>
<protein>
    <submittedName>
        <fullName evidence="6">tRNA pseudouridine synthase 1</fullName>
    </submittedName>
</protein>
<feature type="compositionally biased region" description="Basic and acidic residues" evidence="4">
    <location>
        <begin position="331"/>
        <end position="342"/>
    </location>
</feature>
<dbReference type="InterPro" id="IPR041708">
    <property type="entry name" value="PUS1/PUS2-like"/>
</dbReference>
<dbReference type="SUPFAM" id="SSF55120">
    <property type="entry name" value="Pseudouridine synthase"/>
    <property type="match status" value="1"/>
</dbReference>
<keyword evidence="7" id="KW-1185">Reference proteome</keyword>
<feature type="region of interest" description="Disordered" evidence="4">
    <location>
        <begin position="568"/>
        <end position="597"/>
    </location>
</feature>
<dbReference type="PANTHER" id="PTHR11142">
    <property type="entry name" value="PSEUDOURIDYLATE SYNTHASE"/>
    <property type="match status" value="1"/>
</dbReference>
<gene>
    <name evidence="6" type="primary">PUS1</name>
    <name evidence="6" type="ORF">Q9L58_002014</name>
</gene>
<dbReference type="Gene3D" id="3.30.70.580">
    <property type="entry name" value="Pseudouridine synthase I, catalytic domain, N-terminal subdomain"/>
    <property type="match status" value="1"/>
</dbReference>
<comment type="similarity">
    <text evidence="1">Belongs to the tRNA pseudouridine synthase TruA family.</text>
</comment>
<dbReference type="InterPro" id="IPR020097">
    <property type="entry name" value="PsdUridine_synth_TruA_a/b_dom"/>
</dbReference>
<accession>A0ABR3GT22</accession>
<dbReference type="InterPro" id="IPR020103">
    <property type="entry name" value="PsdUridine_synth_cat_dom_sf"/>
</dbReference>
<evidence type="ECO:0000256" key="2">
    <source>
        <dbReference type="ARBA" id="ARBA00022694"/>
    </source>
</evidence>
<feature type="compositionally biased region" description="Acidic residues" evidence="4">
    <location>
        <begin position="297"/>
        <end position="310"/>
    </location>
</feature>
<feature type="region of interest" description="Disordered" evidence="4">
    <location>
        <begin position="90"/>
        <end position="110"/>
    </location>
</feature>
<evidence type="ECO:0000313" key="7">
    <source>
        <dbReference type="Proteomes" id="UP001447188"/>
    </source>
</evidence>
<dbReference type="Pfam" id="PF01416">
    <property type="entry name" value="PseudoU_synth_1"/>
    <property type="match status" value="1"/>
</dbReference>
<organism evidence="6 7">
    <name type="scientific">Discina gigas</name>
    <dbReference type="NCBI Taxonomy" id="1032678"/>
    <lineage>
        <taxon>Eukaryota</taxon>
        <taxon>Fungi</taxon>
        <taxon>Dikarya</taxon>
        <taxon>Ascomycota</taxon>
        <taxon>Pezizomycotina</taxon>
        <taxon>Pezizomycetes</taxon>
        <taxon>Pezizales</taxon>
        <taxon>Discinaceae</taxon>
        <taxon>Discina</taxon>
    </lineage>
</organism>
<feature type="region of interest" description="Disordered" evidence="4">
    <location>
        <begin position="290"/>
        <end position="342"/>
    </location>
</feature>
<evidence type="ECO:0000313" key="6">
    <source>
        <dbReference type="EMBL" id="KAL0638963.1"/>
    </source>
</evidence>
<reference evidence="6 7" key="1">
    <citation type="submission" date="2024-02" db="EMBL/GenBank/DDBJ databases">
        <title>Discinaceae phylogenomics.</title>
        <authorList>
            <person name="Dirks A.C."/>
            <person name="James T.Y."/>
        </authorList>
    </citation>
    <scope>NUCLEOTIDE SEQUENCE [LARGE SCALE GENOMIC DNA]</scope>
    <source>
        <strain evidence="6 7">ACD0624</strain>
    </source>
</reference>
<dbReference type="Proteomes" id="UP001447188">
    <property type="component" value="Unassembled WGS sequence"/>
</dbReference>
<proteinExistence type="inferred from homology"/>